<gene>
    <name evidence="1" type="ORF">K402DRAFT_416245</name>
</gene>
<dbReference type="EMBL" id="ML977137">
    <property type="protein sequence ID" value="KAF1992599.1"/>
    <property type="molecule type" value="Genomic_DNA"/>
</dbReference>
<evidence type="ECO:0000313" key="1">
    <source>
        <dbReference type="EMBL" id="KAF1992599.1"/>
    </source>
</evidence>
<organism evidence="1 2">
    <name type="scientific">Aulographum hederae CBS 113979</name>
    <dbReference type="NCBI Taxonomy" id="1176131"/>
    <lineage>
        <taxon>Eukaryota</taxon>
        <taxon>Fungi</taxon>
        <taxon>Dikarya</taxon>
        <taxon>Ascomycota</taxon>
        <taxon>Pezizomycotina</taxon>
        <taxon>Dothideomycetes</taxon>
        <taxon>Pleosporomycetidae</taxon>
        <taxon>Aulographales</taxon>
        <taxon>Aulographaceae</taxon>
    </lineage>
</organism>
<reference evidence="1" key="1">
    <citation type="journal article" date="2020" name="Stud. Mycol.">
        <title>101 Dothideomycetes genomes: a test case for predicting lifestyles and emergence of pathogens.</title>
        <authorList>
            <person name="Haridas S."/>
            <person name="Albert R."/>
            <person name="Binder M."/>
            <person name="Bloem J."/>
            <person name="Labutti K."/>
            <person name="Salamov A."/>
            <person name="Andreopoulos B."/>
            <person name="Baker S."/>
            <person name="Barry K."/>
            <person name="Bills G."/>
            <person name="Bluhm B."/>
            <person name="Cannon C."/>
            <person name="Castanera R."/>
            <person name="Culley D."/>
            <person name="Daum C."/>
            <person name="Ezra D."/>
            <person name="Gonzalez J."/>
            <person name="Henrissat B."/>
            <person name="Kuo A."/>
            <person name="Liang C."/>
            <person name="Lipzen A."/>
            <person name="Lutzoni F."/>
            <person name="Magnuson J."/>
            <person name="Mondo S."/>
            <person name="Nolan M."/>
            <person name="Ohm R."/>
            <person name="Pangilinan J."/>
            <person name="Park H.-J."/>
            <person name="Ramirez L."/>
            <person name="Alfaro M."/>
            <person name="Sun H."/>
            <person name="Tritt A."/>
            <person name="Yoshinaga Y."/>
            <person name="Zwiers L.-H."/>
            <person name="Turgeon B."/>
            <person name="Goodwin S."/>
            <person name="Spatafora J."/>
            <person name="Crous P."/>
            <person name="Grigoriev I."/>
        </authorList>
    </citation>
    <scope>NUCLEOTIDE SEQUENCE</scope>
    <source>
        <strain evidence="1">CBS 113979</strain>
    </source>
</reference>
<evidence type="ECO:0000313" key="2">
    <source>
        <dbReference type="Proteomes" id="UP000800041"/>
    </source>
</evidence>
<accession>A0A6G1HHU5</accession>
<protein>
    <submittedName>
        <fullName evidence="1">Uncharacterized protein</fullName>
    </submittedName>
</protein>
<keyword evidence="2" id="KW-1185">Reference proteome</keyword>
<name>A0A6G1HHU5_9PEZI</name>
<dbReference type="Proteomes" id="UP000800041">
    <property type="component" value="Unassembled WGS sequence"/>
</dbReference>
<proteinExistence type="predicted"/>
<sequence length="212" mass="24002">MGWAPSLANLQKVKTKKTGIQTLGNMAANYSERELKGQTLAEKEFKQPKQALAHFLNEERDALSTIVDDEDSEWSNPNMSEDEATVGGDFTEYYDENGTFIRTQGRRGISEWVMKREMAKENAVARRRRGYESIQEFDNQHVKDLKDEEIKDAMKWDEGGRFHLEVDPCGSIRSLGGGLRDVRQNMVMTRCGASIQKGKDATAITVRTFTGK</sequence>
<dbReference type="AlphaFoldDB" id="A0A6G1HHU5"/>